<dbReference type="Proteomes" id="UP000035680">
    <property type="component" value="Unassembled WGS sequence"/>
</dbReference>
<proteinExistence type="predicted"/>
<evidence type="ECO:0000313" key="2">
    <source>
        <dbReference type="WBParaSite" id="SVE_1759300.1"/>
    </source>
</evidence>
<protein>
    <submittedName>
        <fullName evidence="2">BRO1 domain-containing protein</fullName>
    </submittedName>
</protein>
<dbReference type="AlphaFoldDB" id="A0A0K0FYR6"/>
<sequence length="327" mass="38958">MSLDYITPWEKFRSVNQLKKKRFLKKINYGNAIKDLTILCKMFKETYGYEYEAIIYSELSKLYSQLKRNISSVLNLKKKEKCYWNGLLKDAKYGSGMFSASYLNWYSTNIEIINLYNSSNLKLKANIWSLNFSIKLFKLSKIIECTSWVSLLIVEFYDFPVFWYKCTILITKCYLKTNNICEFVKYLNQIKVYVEQCKKRLINDFFIRKILKECASIQTIVNKNFPSHKNEFFDNNCNEIQEIDDFAKQLYDNSSNKEEYFKKIIVKKYSDFKILIFFCNWIIKNSHEIENKTNTSINIETMGPKVSNMLQYKGLLEECNLLDSEMC</sequence>
<reference evidence="2" key="2">
    <citation type="submission" date="2015-08" db="UniProtKB">
        <authorList>
            <consortium name="WormBaseParasite"/>
        </authorList>
    </citation>
    <scope>IDENTIFICATION</scope>
</reference>
<dbReference type="WBParaSite" id="SVE_1759300.1">
    <property type="protein sequence ID" value="SVE_1759300.1"/>
    <property type="gene ID" value="SVE_1759300"/>
</dbReference>
<keyword evidence="1" id="KW-1185">Reference proteome</keyword>
<name>A0A0K0FYR6_STRVS</name>
<accession>A0A0K0FYR6</accession>
<reference evidence="1" key="1">
    <citation type="submission" date="2014-07" db="EMBL/GenBank/DDBJ databases">
        <authorList>
            <person name="Martin A.A"/>
            <person name="De Silva N."/>
        </authorList>
    </citation>
    <scope>NUCLEOTIDE SEQUENCE</scope>
</reference>
<evidence type="ECO:0000313" key="1">
    <source>
        <dbReference type="Proteomes" id="UP000035680"/>
    </source>
</evidence>
<organism evidence="1 2">
    <name type="scientific">Strongyloides venezuelensis</name>
    <name type="common">Threadworm</name>
    <dbReference type="NCBI Taxonomy" id="75913"/>
    <lineage>
        <taxon>Eukaryota</taxon>
        <taxon>Metazoa</taxon>
        <taxon>Ecdysozoa</taxon>
        <taxon>Nematoda</taxon>
        <taxon>Chromadorea</taxon>
        <taxon>Rhabditida</taxon>
        <taxon>Tylenchina</taxon>
        <taxon>Panagrolaimomorpha</taxon>
        <taxon>Strongyloidoidea</taxon>
        <taxon>Strongyloididae</taxon>
        <taxon>Strongyloides</taxon>
    </lineage>
</organism>